<evidence type="ECO:0000313" key="2">
    <source>
        <dbReference type="Proteomes" id="UP001276902"/>
    </source>
</evidence>
<protein>
    <submittedName>
        <fullName evidence="1">DUF1320 domain-containing protein</fullName>
    </submittedName>
</protein>
<reference evidence="1" key="1">
    <citation type="submission" date="2022-03" db="EMBL/GenBank/DDBJ databases">
        <title>First case of bacteraemia caused by Dielma fastidiosa in a patient hospitalised with diverticulitis.</title>
        <authorList>
            <person name="Forman-Ankjaer B."/>
            <person name="Hvid-Jensen F."/>
            <person name="Kobel C.M."/>
            <person name="Greve T."/>
        </authorList>
    </citation>
    <scope>NUCLEOTIDE SEQUENCE</scope>
    <source>
        <strain evidence="1">AUH_DF_2021</strain>
    </source>
</reference>
<gene>
    <name evidence="1" type="ORF">MQE39_10780</name>
</gene>
<dbReference type="Proteomes" id="UP001276902">
    <property type="component" value="Unassembled WGS sequence"/>
</dbReference>
<sequence length="148" mass="16810">MYATVDEVRAMIKEDAIDSLIDDRHIEDENERDVLLRDITLGAIQDADAEINGYLARRYPVPLTTIPQMINKLSKDIALYNLFSRRGIDEQSEEKNYLTRYKAAIDFLKLVAEGKAEIGLDTPKQAAASGFTMQSSERLFSRKSMKGY</sequence>
<dbReference type="RefSeq" id="WP_320883823.1">
    <property type="nucleotide sequence ID" value="NZ_BAABZA010000010.1"/>
</dbReference>
<dbReference type="InterPro" id="IPR009752">
    <property type="entry name" value="Phage_Mu_GpJ"/>
</dbReference>
<proteinExistence type="predicted"/>
<dbReference type="Pfam" id="PF07030">
    <property type="entry name" value="Phage_Mu_Gp36"/>
    <property type="match status" value="1"/>
</dbReference>
<name>A0AB35UPN7_9FIRM</name>
<organism evidence="1 2">
    <name type="scientific">Dielma fastidiosa</name>
    <dbReference type="NCBI Taxonomy" id="1034346"/>
    <lineage>
        <taxon>Bacteria</taxon>
        <taxon>Bacillati</taxon>
        <taxon>Bacillota</taxon>
        <taxon>Erysipelotrichia</taxon>
        <taxon>Erysipelotrichales</taxon>
        <taxon>Erysipelotrichaceae</taxon>
        <taxon>Dielma</taxon>
    </lineage>
</organism>
<comment type="caution">
    <text evidence="1">The sequence shown here is derived from an EMBL/GenBank/DDBJ whole genome shotgun (WGS) entry which is preliminary data.</text>
</comment>
<accession>A0AB35UPN7</accession>
<dbReference type="AlphaFoldDB" id="A0AB35UPN7"/>
<dbReference type="EMBL" id="JALDAW010000016">
    <property type="protein sequence ID" value="MDY5168599.1"/>
    <property type="molecule type" value="Genomic_DNA"/>
</dbReference>
<evidence type="ECO:0000313" key="1">
    <source>
        <dbReference type="EMBL" id="MDY5168599.1"/>
    </source>
</evidence>